<dbReference type="Pfam" id="PF13649">
    <property type="entry name" value="Methyltransf_25"/>
    <property type="match status" value="1"/>
</dbReference>
<dbReference type="GO" id="GO:0008168">
    <property type="term" value="F:methyltransferase activity"/>
    <property type="evidence" value="ECO:0007669"/>
    <property type="project" value="UniProtKB-KW"/>
</dbReference>
<keyword evidence="2" id="KW-0489">Methyltransferase</keyword>
<dbReference type="Gene3D" id="3.40.50.150">
    <property type="entry name" value="Vaccinia Virus protein VP39"/>
    <property type="match status" value="1"/>
</dbReference>
<dbReference type="InterPro" id="IPR041698">
    <property type="entry name" value="Methyltransf_25"/>
</dbReference>
<organism evidence="2 3">
    <name type="scientific">Chitinophaga tropicalis</name>
    <dbReference type="NCBI Taxonomy" id="2683588"/>
    <lineage>
        <taxon>Bacteria</taxon>
        <taxon>Pseudomonadati</taxon>
        <taxon>Bacteroidota</taxon>
        <taxon>Chitinophagia</taxon>
        <taxon>Chitinophagales</taxon>
        <taxon>Chitinophagaceae</taxon>
        <taxon>Chitinophaga</taxon>
    </lineage>
</organism>
<dbReference type="CDD" id="cd02440">
    <property type="entry name" value="AdoMet_MTases"/>
    <property type="match status" value="1"/>
</dbReference>
<dbReference type="GO" id="GO:0032259">
    <property type="term" value="P:methylation"/>
    <property type="evidence" value="ECO:0007669"/>
    <property type="project" value="UniProtKB-KW"/>
</dbReference>
<evidence type="ECO:0000259" key="1">
    <source>
        <dbReference type="Pfam" id="PF13649"/>
    </source>
</evidence>
<dbReference type="AlphaFoldDB" id="A0A7K1U2B9"/>
<dbReference type="SUPFAM" id="SSF53335">
    <property type="entry name" value="S-adenosyl-L-methionine-dependent methyltransferases"/>
    <property type="match status" value="1"/>
</dbReference>
<keyword evidence="2" id="KW-0808">Transferase</keyword>
<accession>A0A7K1U2B9</accession>
<evidence type="ECO:0000313" key="3">
    <source>
        <dbReference type="Proteomes" id="UP000461730"/>
    </source>
</evidence>
<dbReference type="EMBL" id="WRXN01000003">
    <property type="protein sequence ID" value="MVT08507.1"/>
    <property type="molecule type" value="Genomic_DNA"/>
</dbReference>
<reference evidence="2 3" key="1">
    <citation type="submission" date="2019-12" db="EMBL/GenBank/DDBJ databases">
        <title>Chitinophaga sp. strain ysch24 (GDMCC 1.1355), whole genome shotgun sequence.</title>
        <authorList>
            <person name="Zhang X."/>
        </authorList>
    </citation>
    <scope>NUCLEOTIDE SEQUENCE [LARGE SCALE GENOMIC DNA]</scope>
    <source>
        <strain evidence="3">ysch24</strain>
    </source>
</reference>
<proteinExistence type="predicted"/>
<protein>
    <submittedName>
        <fullName evidence="2">Methyltransferase domain-containing protein</fullName>
    </submittedName>
</protein>
<dbReference type="InterPro" id="IPR029063">
    <property type="entry name" value="SAM-dependent_MTases_sf"/>
</dbReference>
<keyword evidence="3" id="KW-1185">Reference proteome</keyword>
<gene>
    <name evidence="2" type="ORF">GO493_09575</name>
</gene>
<sequence length="237" mass="26803">MFVDTSRRTITPEIMDDLQMEGELLKETLNQIAGINRVLGGNSITSGGVRTLLKKIPLQQEALIADIGCGNGDMLRALADEARSAGRRLRFIGIDANAFTISYAKELSAEYPEITYHCMDILSPVFGQLKYDIALCTLTLHHFEEEGILQLMEIFCRNAGIGVVVNDLHRNAIAYRLFHLFGRIAGLNSMARYDGAVSILRGFKKREIEQLSQKLNINQYTLKWKWAFRYQWVISTV</sequence>
<name>A0A7K1U2B9_9BACT</name>
<dbReference type="Proteomes" id="UP000461730">
    <property type="component" value="Unassembled WGS sequence"/>
</dbReference>
<evidence type="ECO:0000313" key="2">
    <source>
        <dbReference type="EMBL" id="MVT08507.1"/>
    </source>
</evidence>
<feature type="domain" description="Methyltransferase" evidence="1">
    <location>
        <begin position="64"/>
        <end position="154"/>
    </location>
</feature>
<comment type="caution">
    <text evidence="2">The sequence shown here is derived from an EMBL/GenBank/DDBJ whole genome shotgun (WGS) entry which is preliminary data.</text>
</comment>
<dbReference type="RefSeq" id="WP_157305928.1">
    <property type="nucleotide sequence ID" value="NZ_WRXN01000003.1"/>
</dbReference>